<dbReference type="RefSeq" id="WP_005292932.1">
    <property type="nucleotide sequence ID" value="NZ_AP028090.1"/>
</dbReference>
<dbReference type="EMBL" id="PDDV01000013">
    <property type="protein sequence ID" value="PEH73121.1"/>
    <property type="molecule type" value="Genomic_DNA"/>
</dbReference>
<accession>A0A2A7U4C2</accession>
<protein>
    <submittedName>
        <fullName evidence="8">Cold-shock protein</fullName>
    </submittedName>
</protein>
<evidence type="ECO:0000313" key="8">
    <source>
        <dbReference type="EMBL" id="PEH73121.1"/>
    </source>
</evidence>
<name>A0A2A7U4C2_EDWTA</name>
<evidence type="ECO:0000313" key="9">
    <source>
        <dbReference type="Proteomes" id="UP000219788"/>
    </source>
</evidence>
<dbReference type="AlphaFoldDB" id="A0A2A7U4C2"/>
<keyword evidence="3" id="KW-0805">Transcription regulation</keyword>
<reference evidence="9" key="1">
    <citation type="submission" date="2017-09" db="EMBL/GenBank/DDBJ databases">
        <title>FDA dAtabase for Regulatory Grade micrObial Sequences (FDA-ARGOS): Supporting development and validation of Infectious Disease Dx tests.</title>
        <authorList>
            <person name="Goldberg B."/>
            <person name="Campos J."/>
            <person name="Tallon L."/>
            <person name="Sadzewicz L."/>
            <person name="Ott S."/>
            <person name="Zhao X."/>
            <person name="Nagaraj S."/>
            <person name="Vavikolanu K."/>
            <person name="Aluvathingal J."/>
            <person name="Nadendla S."/>
            <person name="Geyer C."/>
            <person name="Sichtig H."/>
        </authorList>
    </citation>
    <scope>NUCLEOTIDE SEQUENCE [LARGE SCALE GENOMIC DNA]</scope>
    <source>
        <strain evidence="9">FDAARGOS_370</strain>
    </source>
</reference>
<comment type="caution">
    <text evidence="8">The sequence shown here is derived from an EMBL/GenBank/DDBJ whole genome shotgun (WGS) entry which is preliminary data.</text>
</comment>
<evidence type="ECO:0000259" key="7">
    <source>
        <dbReference type="PROSITE" id="PS51857"/>
    </source>
</evidence>
<dbReference type="SMART" id="SM00357">
    <property type="entry name" value="CSP"/>
    <property type="match status" value="1"/>
</dbReference>
<sequence>MSSVMTGLVRWFATNKSAGFITPDNGGREVFIHFCVHNNIGCRKFVEGQRVAFELQTDAMQRLSAINLLAL</sequence>
<organism evidence="8 9">
    <name type="scientific">Edwardsiella tarda</name>
    <dbReference type="NCBI Taxonomy" id="636"/>
    <lineage>
        <taxon>Bacteria</taxon>
        <taxon>Pseudomonadati</taxon>
        <taxon>Pseudomonadota</taxon>
        <taxon>Gammaproteobacteria</taxon>
        <taxon>Enterobacterales</taxon>
        <taxon>Hafniaceae</taxon>
        <taxon>Edwardsiella</taxon>
    </lineage>
</organism>
<keyword evidence="2" id="KW-0963">Cytoplasm</keyword>
<keyword evidence="5" id="KW-0010">Activator</keyword>
<evidence type="ECO:0000256" key="6">
    <source>
        <dbReference type="ARBA" id="ARBA00023163"/>
    </source>
</evidence>
<evidence type="ECO:0000256" key="3">
    <source>
        <dbReference type="ARBA" id="ARBA00023015"/>
    </source>
</evidence>
<keyword evidence="4" id="KW-0238">DNA-binding</keyword>
<evidence type="ECO:0000256" key="1">
    <source>
        <dbReference type="ARBA" id="ARBA00004496"/>
    </source>
</evidence>
<dbReference type="GO" id="GO:0005829">
    <property type="term" value="C:cytosol"/>
    <property type="evidence" value="ECO:0007669"/>
    <property type="project" value="UniProtKB-ARBA"/>
</dbReference>
<feature type="domain" description="CSD" evidence="7">
    <location>
        <begin position="4"/>
        <end position="70"/>
    </location>
</feature>
<dbReference type="PANTHER" id="PTHR46565:SF20">
    <property type="entry name" value="COLD SHOCK DOMAIN-CONTAINING PROTEIN 4"/>
    <property type="match status" value="1"/>
</dbReference>
<evidence type="ECO:0000256" key="2">
    <source>
        <dbReference type="ARBA" id="ARBA00022490"/>
    </source>
</evidence>
<comment type="subcellular location">
    <subcellularLocation>
        <location evidence="1">Cytoplasm</location>
    </subcellularLocation>
</comment>
<dbReference type="InterPro" id="IPR012156">
    <property type="entry name" value="Cold_shock_CspA"/>
</dbReference>
<dbReference type="PRINTS" id="PR00050">
    <property type="entry name" value="COLDSHOCK"/>
</dbReference>
<dbReference type="GO" id="GO:0003677">
    <property type="term" value="F:DNA binding"/>
    <property type="evidence" value="ECO:0007669"/>
    <property type="project" value="UniProtKB-KW"/>
</dbReference>
<evidence type="ECO:0000256" key="5">
    <source>
        <dbReference type="ARBA" id="ARBA00023159"/>
    </source>
</evidence>
<dbReference type="InterPro" id="IPR011129">
    <property type="entry name" value="CSD"/>
</dbReference>
<dbReference type="PANTHER" id="PTHR46565">
    <property type="entry name" value="COLD SHOCK DOMAIN PROTEIN 2"/>
    <property type="match status" value="1"/>
</dbReference>
<proteinExistence type="predicted"/>
<dbReference type="InterPro" id="IPR002059">
    <property type="entry name" value="CSP_DNA-bd"/>
</dbReference>
<evidence type="ECO:0000256" key="4">
    <source>
        <dbReference type="ARBA" id="ARBA00023125"/>
    </source>
</evidence>
<dbReference type="SUPFAM" id="SSF50249">
    <property type="entry name" value="Nucleic acid-binding proteins"/>
    <property type="match status" value="1"/>
</dbReference>
<dbReference type="Pfam" id="PF00313">
    <property type="entry name" value="CSD"/>
    <property type="match status" value="1"/>
</dbReference>
<dbReference type="PIRSF" id="PIRSF002599">
    <property type="entry name" value="Cold_shock_A"/>
    <property type="match status" value="1"/>
</dbReference>
<dbReference type="InterPro" id="IPR012340">
    <property type="entry name" value="NA-bd_OB-fold"/>
</dbReference>
<dbReference type="Proteomes" id="UP000219788">
    <property type="component" value="Unassembled WGS sequence"/>
</dbReference>
<gene>
    <name evidence="8" type="ORF">CRM76_14860</name>
</gene>
<dbReference type="Gene3D" id="2.40.50.140">
    <property type="entry name" value="Nucleic acid-binding proteins"/>
    <property type="match status" value="1"/>
</dbReference>
<dbReference type="PROSITE" id="PS51857">
    <property type="entry name" value="CSD_2"/>
    <property type="match status" value="1"/>
</dbReference>
<keyword evidence="6" id="KW-0804">Transcription</keyword>
<dbReference type="OrthoDB" id="9810590at2"/>